<dbReference type="PANTHER" id="PTHR12907:SF26">
    <property type="entry name" value="HIF PROLYL HYDROXYLASE, ISOFORM C"/>
    <property type="match status" value="1"/>
</dbReference>
<dbReference type="Pfam" id="PF13640">
    <property type="entry name" value="2OG-FeII_Oxy_3"/>
    <property type="match status" value="1"/>
</dbReference>
<dbReference type="InterPro" id="IPR044862">
    <property type="entry name" value="Pro_4_hyd_alph_FE2OG_OXY"/>
</dbReference>
<organism evidence="8 9">
    <name type="scientific">Gilvimarinus xylanilyticus</name>
    <dbReference type="NCBI Taxonomy" id="2944139"/>
    <lineage>
        <taxon>Bacteria</taxon>
        <taxon>Pseudomonadati</taxon>
        <taxon>Pseudomonadota</taxon>
        <taxon>Gammaproteobacteria</taxon>
        <taxon>Cellvibrionales</taxon>
        <taxon>Cellvibrionaceae</taxon>
        <taxon>Gilvimarinus</taxon>
    </lineage>
</organism>
<dbReference type="SMART" id="SM00702">
    <property type="entry name" value="P4Hc"/>
    <property type="match status" value="1"/>
</dbReference>
<sequence length="222" mass="25416">MTTHTTPLCQYSTRVDEPFLDELADKLTQHGYAVMDQTFNPVAVQELRAEFDHPGAEFKNAGIGRQEDFTIARNVRGDRICWLEGRTGAASFFLDAMADIRHGLNRRLFMGLFDYESHLSYYPVGSFYKKHVDAFHGRSNRVLSTVFYLNQNWQPEDGGELVLYDRADKQVLERVVPHAGRLVVFLSEEFPHEVLPAARERYSIAGWFRVNTSTAVNLDPPE</sequence>
<keyword evidence="5" id="KW-0560">Oxidoreductase</keyword>
<dbReference type="GO" id="GO:0031418">
    <property type="term" value="F:L-ascorbic acid binding"/>
    <property type="evidence" value="ECO:0007669"/>
    <property type="project" value="UniProtKB-KW"/>
</dbReference>
<dbReference type="GO" id="GO:0008198">
    <property type="term" value="F:ferrous iron binding"/>
    <property type="evidence" value="ECO:0007669"/>
    <property type="project" value="TreeGrafter"/>
</dbReference>
<reference evidence="8" key="2">
    <citation type="submission" date="2023-01" db="EMBL/GenBank/DDBJ databases">
        <title>Gilvimarinus xylanilyticus HB14 isolated from Caulerpa lentillifera aquaculture base in Hainan, China.</title>
        <authorList>
            <person name="Zhang Y.-J."/>
        </authorList>
    </citation>
    <scope>NUCLEOTIDE SEQUENCE</scope>
    <source>
        <strain evidence="8">HB14</strain>
    </source>
</reference>
<name>A0A9X2I1F9_9GAMM</name>
<keyword evidence="2" id="KW-0479">Metal-binding</keyword>
<dbReference type="GO" id="GO:0031543">
    <property type="term" value="F:peptidyl-proline dioxygenase activity"/>
    <property type="evidence" value="ECO:0007669"/>
    <property type="project" value="TreeGrafter"/>
</dbReference>
<protein>
    <submittedName>
        <fullName evidence="8">2OG-Fe(II) oxygenase</fullName>
    </submittedName>
</protein>
<dbReference type="InterPro" id="IPR051559">
    <property type="entry name" value="HIF_prolyl_hydroxylases"/>
</dbReference>
<gene>
    <name evidence="8" type="ORF">M6D89_06335</name>
</gene>
<comment type="caution">
    <text evidence="8">The sequence shown here is derived from an EMBL/GenBank/DDBJ whole genome shotgun (WGS) entry which is preliminary data.</text>
</comment>
<dbReference type="PROSITE" id="PS51471">
    <property type="entry name" value="FE2OG_OXY"/>
    <property type="match status" value="1"/>
</dbReference>
<accession>A0A9X2I1F9</accession>
<evidence type="ECO:0000313" key="9">
    <source>
        <dbReference type="Proteomes" id="UP001139319"/>
    </source>
</evidence>
<keyword evidence="3" id="KW-0847">Vitamin C</keyword>
<evidence type="ECO:0000256" key="3">
    <source>
        <dbReference type="ARBA" id="ARBA00022896"/>
    </source>
</evidence>
<feature type="domain" description="Fe2OG dioxygenase" evidence="7">
    <location>
        <begin position="108"/>
        <end position="210"/>
    </location>
</feature>
<dbReference type="Gene3D" id="2.60.120.620">
    <property type="entry name" value="q2cbj1_9rhob like domain"/>
    <property type="match status" value="1"/>
</dbReference>
<dbReference type="AlphaFoldDB" id="A0A9X2I1F9"/>
<keyword evidence="6" id="KW-0408">Iron</keyword>
<dbReference type="RefSeq" id="WP_253967180.1">
    <property type="nucleotide sequence ID" value="NZ_JAMFTH010000001.1"/>
</dbReference>
<comment type="cofactor">
    <cofactor evidence="1">
        <name>L-ascorbate</name>
        <dbReference type="ChEBI" id="CHEBI:38290"/>
    </cofactor>
</comment>
<reference evidence="8" key="1">
    <citation type="submission" date="2022-05" db="EMBL/GenBank/DDBJ databases">
        <authorList>
            <person name="Sun H.-N."/>
        </authorList>
    </citation>
    <scope>NUCLEOTIDE SEQUENCE</scope>
    <source>
        <strain evidence="8">HB14</strain>
    </source>
</reference>
<evidence type="ECO:0000256" key="1">
    <source>
        <dbReference type="ARBA" id="ARBA00001961"/>
    </source>
</evidence>
<evidence type="ECO:0000256" key="2">
    <source>
        <dbReference type="ARBA" id="ARBA00022723"/>
    </source>
</evidence>
<dbReference type="PANTHER" id="PTHR12907">
    <property type="entry name" value="EGL NINE HOMOLOG-RELATED"/>
    <property type="match status" value="1"/>
</dbReference>
<evidence type="ECO:0000313" key="8">
    <source>
        <dbReference type="EMBL" id="MCP8898913.1"/>
    </source>
</evidence>
<dbReference type="EMBL" id="JAMFTH010000001">
    <property type="protein sequence ID" value="MCP8898913.1"/>
    <property type="molecule type" value="Genomic_DNA"/>
</dbReference>
<dbReference type="GO" id="GO:0071456">
    <property type="term" value="P:cellular response to hypoxia"/>
    <property type="evidence" value="ECO:0007669"/>
    <property type="project" value="TreeGrafter"/>
</dbReference>
<keyword evidence="9" id="KW-1185">Reference proteome</keyword>
<proteinExistence type="predicted"/>
<dbReference type="Proteomes" id="UP001139319">
    <property type="component" value="Unassembled WGS sequence"/>
</dbReference>
<dbReference type="InterPro" id="IPR006620">
    <property type="entry name" value="Pro_4_hyd_alph"/>
</dbReference>
<dbReference type="InterPro" id="IPR005123">
    <property type="entry name" value="Oxoglu/Fe-dep_dioxygenase_dom"/>
</dbReference>
<keyword evidence="4" id="KW-0223">Dioxygenase</keyword>
<evidence type="ECO:0000256" key="4">
    <source>
        <dbReference type="ARBA" id="ARBA00022964"/>
    </source>
</evidence>
<evidence type="ECO:0000256" key="5">
    <source>
        <dbReference type="ARBA" id="ARBA00023002"/>
    </source>
</evidence>
<evidence type="ECO:0000256" key="6">
    <source>
        <dbReference type="ARBA" id="ARBA00023004"/>
    </source>
</evidence>
<evidence type="ECO:0000259" key="7">
    <source>
        <dbReference type="PROSITE" id="PS51471"/>
    </source>
</evidence>